<evidence type="ECO:0000313" key="2">
    <source>
        <dbReference type="EMBL" id="CBJ28745.1"/>
    </source>
</evidence>
<dbReference type="eggNOG" id="ENOG502SW75">
    <property type="taxonomic scope" value="Eukaryota"/>
</dbReference>
<feature type="region of interest" description="Disordered" evidence="1">
    <location>
        <begin position="284"/>
        <end position="317"/>
    </location>
</feature>
<proteinExistence type="predicted"/>
<dbReference type="EMBL" id="FN647870">
    <property type="protein sequence ID" value="CBJ28745.1"/>
    <property type="molecule type" value="Genomic_DNA"/>
</dbReference>
<evidence type="ECO:0000313" key="3">
    <source>
        <dbReference type="Proteomes" id="UP000002630"/>
    </source>
</evidence>
<evidence type="ECO:0008006" key="4">
    <source>
        <dbReference type="Google" id="ProtNLM"/>
    </source>
</evidence>
<accession>D7FIC1</accession>
<dbReference type="InterPro" id="IPR046345">
    <property type="entry name" value="TraB_PrgY-like"/>
</dbReference>
<dbReference type="Proteomes" id="UP000002630">
    <property type="component" value="Linkage Group LG23"/>
</dbReference>
<evidence type="ECO:0000256" key="1">
    <source>
        <dbReference type="SAM" id="MobiDB-lite"/>
    </source>
</evidence>
<dbReference type="CDD" id="cd14726">
    <property type="entry name" value="TraB_PrgY-like"/>
    <property type="match status" value="1"/>
</dbReference>
<dbReference type="STRING" id="2880.D7FIC1"/>
<dbReference type="PANTHER" id="PTHR21530:SF7">
    <property type="entry name" value="TRAB DOMAIN-CONTAINING PROTEIN"/>
    <property type="match status" value="1"/>
</dbReference>
<protein>
    <recommendedName>
        <fullName evidence="4">TraB domain-containing protein</fullName>
    </recommendedName>
</protein>
<keyword evidence="3" id="KW-1185">Reference proteome</keyword>
<reference evidence="2 3" key="1">
    <citation type="journal article" date="2010" name="Nature">
        <title>The Ectocarpus genome and the independent evolution of multicellularity in brown algae.</title>
        <authorList>
            <person name="Cock J.M."/>
            <person name="Sterck L."/>
            <person name="Rouze P."/>
            <person name="Scornet D."/>
            <person name="Allen A.E."/>
            <person name="Amoutzias G."/>
            <person name="Anthouard V."/>
            <person name="Artiguenave F."/>
            <person name="Aury J.M."/>
            <person name="Badger J.H."/>
            <person name="Beszteri B."/>
            <person name="Billiau K."/>
            <person name="Bonnet E."/>
            <person name="Bothwell J.H."/>
            <person name="Bowler C."/>
            <person name="Boyen C."/>
            <person name="Brownlee C."/>
            <person name="Carrano C.J."/>
            <person name="Charrier B."/>
            <person name="Cho G.Y."/>
            <person name="Coelho S.M."/>
            <person name="Collen J."/>
            <person name="Corre E."/>
            <person name="Da Silva C."/>
            <person name="Delage L."/>
            <person name="Delaroque N."/>
            <person name="Dittami S.M."/>
            <person name="Doulbeau S."/>
            <person name="Elias M."/>
            <person name="Farnham G."/>
            <person name="Gachon C.M."/>
            <person name="Gschloessl B."/>
            <person name="Heesch S."/>
            <person name="Jabbari K."/>
            <person name="Jubin C."/>
            <person name="Kawai H."/>
            <person name="Kimura K."/>
            <person name="Kloareg B."/>
            <person name="Kupper F.C."/>
            <person name="Lang D."/>
            <person name="Le Bail A."/>
            <person name="Leblanc C."/>
            <person name="Lerouge P."/>
            <person name="Lohr M."/>
            <person name="Lopez P.J."/>
            <person name="Martens C."/>
            <person name="Maumus F."/>
            <person name="Michel G."/>
            <person name="Miranda-Saavedra D."/>
            <person name="Morales J."/>
            <person name="Moreau H."/>
            <person name="Motomura T."/>
            <person name="Nagasato C."/>
            <person name="Napoli C.A."/>
            <person name="Nelson D.R."/>
            <person name="Nyvall-Collen P."/>
            <person name="Peters A.F."/>
            <person name="Pommier C."/>
            <person name="Potin P."/>
            <person name="Poulain J."/>
            <person name="Quesneville H."/>
            <person name="Read B."/>
            <person name="Rensing S.A."/>
            <person name="Ritter A."/>
            <person name="Rousvoal S."/>
            <person name="Samanta M."/>
            <person name="Samson G."/>
            <person name="Schroeder D.C."/>
            <person name="Segurens B."/>
            <person name="Strittmatter M."/>
            <person name="Tonon T."/>
            <person name="Tregear J.W."/>
            <person name="Valentin K."/>
            <person name="von Dassow P."/>
            <person name="Yamagishi T."/>
            <person name="Van de Peer Y."/>
            <person name="Wincker P."/>
        </authorList>
    </citation>
    <scope>NUCLEOTIDE SEQUENCE [LARGE SCALE GENOMIC DNA]</scope>
    <source>
        <strain evidence="3">Ec32 / CCAP1310/4</strain>
    </source>
</reference>
<dbReference type="OrthoDB" id="48768at2759"/>
<dbReference type="InParanoid" id="D7FIC1"/>
<organism evidence="2 3">
    <name type="scientific">Ectocarpus siliculosus</name>
    <name type="common">Brown alga</name>
    <name type="synonym">Conferva siliculosa</name>
    <dbReference type="NCBI Taxonomy" id="2880"/>
    <lineage>
        <taxon>Eukaryota</taxon>
        <taxon>Sar</taxon>
        <taxon>Stramenopiles</taxon>
        <taxon>Ochrophyta</taxon>
        <taxon>PX clade</taxon>
        <taxon>Phaeophyceae</taxon>
        <taxon>Ectocarpales</taxon>
        <taxon>Ectocarpaceae</taxon>
        <taxon>Ectocarpus</taxon>
    </lineage>
</organism>
<dbReference type="PANTHER" id="PTHR21530">
    <property type="entry name" value="PHEROMONE SHUTDOWN PROTEIN"/>
    <property type="match status" value="1"/>
</dbReference>
<name>D7FIC1_ECTSI</name>
<dbReference type="AlphaFoldDB" id="D7FIC1"/>
<dbReference type="EMBL" id="FN649748">
    <property type="protein sequence ID" value="CBJ28745.1"/>
    <property type="molecule type" value="Genomic_DNA"/>
</dbReference>
<sequence>MKRSLYVGAAIVAAPRLLAFHVPPAPGGLCASASTSNRWRAVSSAGGGGRAGKAGLAALGKGLGCSLRARPGWCTRSFSSRLGASAGNGNASSPPPPSLQNIPHTSLVLRDEATGCDIYLVGCLHGSHASGRDVQDVLEKVRPGAVVLELCESRHKALRRDLEKRAKGDAPLEGKERWASAFSSWAKGVKKTSAKSGLVQGILSGLLSAPYVVQRLGDFDPGLEFKTAMVYADPSVRPGYSTGVARGMVSPAAGGGAGPGECSVVLGDRDVQETLRRLGGALTALTGRGEGGDEKHGVGRGDGAPEGASPGAGGGGVSVGTLDAAETEATSGWNWGTLASDARIVRVAVVGPSGRQWPDSLNVLDTVWRERQALGMLLLPLLLPMMVVSETLQRSIGGVATATVAASGSGGGALRGFGAFGGVGGVNSAGSAGVGGGVAAVDVDLGRLLEGTSDVLDTLLVVLSVWYMLRFFRLVIKERDDVLADNVMKACRDHPGRPVVAVLGLLHCNGVADIIRSSAGFRGVVRAGREE</sequence>
<feature type="compositionally biased region" description="Gly residues" evidence="1">
    <location>
        <begin position="300"/>
        <end position="317"/>
    </location>
</feature>
<feature type="compositionally biased region" description="Basic and acidic residues" evidence="1">
    <location>
        <begin position="290"/>
        <end position="299"/>
    </location>
</feature>
<gene>
    <name evidence="2" type="ORF">Esi_0119_0041</name>
</gene>